<dbReference type="Proteomes" id="UP000198565">
    <property type="component" value="Unassembled WGS sequence"/>
</dbReference>
<accession>A0A1I4R842</accession>
<evidence type="ECO:0000313" key="1">
    <source>
        <dbReference type="EMBL" id="SFM48345.1"/>
    </source>
</evidence>
<dbReference type="OrthoDB" id="2706506at2"/>
<keyword evidence="2" id="KW-1185">Reference proteome</keyword>
<gene>
    <name evidence="1" type="ORF">SAMN04487943_12145</name>
</gene>
<name>A0A1I4R842_9BACI</name>
<evidence type="ECO:0000313" key="2">
    <source>
        <dbReference type="Proteomes" id="UP000198565"/>
    </source>
</evidence>
<dbReference type="AlphaFoldDB" id="A0A1I4R842"/>
<organism evidence="1 2">
    <name type="scientific">Gracilibacillus orientalis</name>
    <dbReference type="NCBI Taxonomy" id="334253"/>
    <lineage>
        <taxon>Bacteria</taxon>
        <taxon>Bacillati</taxon>
        <taxon>Bacillota</taxon>
        <taxon>Bacilli</taxon>
        <taxon>Bacillales</taxon>
        <taxon>Bacillaceae</taxon>
        <taxon>Gracilibacillus</taxon>
    </lineage>
</organism>
<dbReference type="STRING" id="334253.SAMN04487943_12145"/>
<sequence>MEKKTYYVNIASQEISQIPYGNNAEYIIQATDEEVFLLREKFNEIHEDDIGTFVRAHIPFVQYHQDPENDEYDTDLQDVMQKIYQLATPETKQAMDESGISPKNENN</sequence>
<evidence type="ECO:0008006" key="3">
    <source>
        <dbReference type="Google" id="ProtNLM"/>
    </source>
</evidence>
<dbReference type="RefSeq" id="WP_091486643.1">
    <property type="nucleotide sequence ID" value="NZ_FOTR01000021.1"/>
</dbReference>
<reference evidence="2" key="1">
    <citation type="submission" date="2016-10" db="EMBL/GenBank/DDBJ databases">
        <authorList>
            <person name="Varghese N."/>
            <person name="Submissions S."/>
        </authorList>
    </citation>
    <scope>NUCLEOTIDE SEQUENCE [LARGE SCALE GENOMIC DNA]</scope>
    <source>
        <strain evidence="2">CGMCC 1.4250</strain>
    </source>
</reference>
<proteinExistence type="predicted"/>
<protein>
    <recommendedName>
        <fullName evidence="3">Hydrolase</fullName>
    </recommendedName>
</protein>
<dbReference type="EMBL" id="FOTR01000021">
    <property type="protein sequence ID" value="SFM48345.1"/>
    <property type="molecule type" value="Genomic_DNA"/>
</dbReference>